<reference evidence="2 3" key="1">
    <citation type="submission" date="2024-05" db="EMBL/GenBank/DDBJ databases">
        <title>De novo assembly of an allotetraploid wild potato.</title>
        <authorList>
            <person name="Hosaka A.J."/>
        </authorList>
    </citation>
    <scope>NUCLEOTIDE SEQUENCE [LARGE SCALE GENOMIC DNA]</scope>
    <source>
        <tissue evidence="2">Young leaves</tissue>
    </source>
</reference>
<protein>
    <recommendedName>
        <fullName evidence="4">Palmitoyl-protein thioesterase 1</fullName>
    </recommendedName>
</protein>
<evidence type="ECO:0008006" key="4">
    <source>
        <dbReference type="Google" id="ProtNLM"/>
    </source>
</evidence>
<dbReference type="InterPro" id="IPR029058">
    <property type="entry name" value="AB_hydrolase_fold"/>
</dbReference>
<evidence type="ECO:0000313" key="2">
    <source>
        <dbReference type="EMBL" id="KAL3348793.1"/>
    </source>
</evidence>
<dbReference type="GO" id="GO:0016787">
    <property type="term" value="F:hydrolase activity"/>
    <property type="evidence" value="ECO:0007669"/>
    <property type="project" value="UniProtKB-KW"/>
</dbReference>
<dbReference type="PANTHER" id="PTHR11247">
    <property type="entry name" value="PALMITOYL-PROTEIN THIOESTERASE/DOLICHYLDIPHOSPHATASE 1"/>
    <property type="match status" value="1"/>
</dbReference>
<dbReference type="SUPFAM" id="SSF53474">
    <property type="entry name" value="alpha/beta-Hydrolases"/>
    <property type="match status" value="1"/>
</dbReference>
<keyword evidence="1" id="KW-0378">Hydrolase</keyword>
<dbReference type="AlphaFoldDB" id="A0ABD2SXU7"/>
<comment type="caution">
    <text evidence="2">The sequence shown here is derived from an EMBL/GenBank/DDBJ whole genome shotgun (WGS) entry which is preliminary data.</text>
</comment>
<dbReference type="PANTHER" id="PTHR11247:SF79">
    <property type="entry name" value="ALPHA_BETA-HYDROLASES SUPERFAMILY PROTEIN"/>
    <property type="match status" value="1"/>
</dbReference>
<keyword evidence="3" id="KW-1185">Reference proteome</keyword>
<gene>
    <name evidence="2" type="ORF">AABB24_022118</name>
</gene>
<dbReference type="Proteomes" id="UP001627284">
    <property type="component" value="Unassembled WGS sequence"/>
</dbReference>
<feature type="non-terminal residue" evidence="2">
    <location>
        <position position="1"/>
    </location>
</feature>
<sequence>FWCATLFIYPRNYAIHLFSPTSTLVDNKLIQHLYNTLVDYFPMKFTLIFINVLFTLHSITTYSLPFVVFHGISDRCSNGGITHFTELLSNWSGSSGHCIEIGNGEWDSWFMPFPKQIDIACQKLKKMSELSEGYNIIGLSQGNMVGRGVIEFCDDGPPVRNLISLAGPHAGIASIPFCGSGIWCILEDSLLKLAIYSNFIQAHLAPAGYIKIPTDIANYRKGCKFLPVLNNEVHRNSTYKKRLTSLENLVLIMFEKDKILVPKQTSWFGYYPDGSFSTVLPPQKTKLYTEDWIGLKMLDEAGKVKFLKVCGSHLEISTSEMKKNILPYLLDNVSTTVTKSSSSGLLWPSSFDDEFNGVVEEILQLHTPAESVSLF</sequence>
<dbReference type="Pfam" id="PF02089">
    <property type="entry name" value="Palm_thioest"/>
    <property type="match status" value="1"/>
</dbReference>
<proteinExistence type="predicted"/>
<dbReference type="EMBL" id="JBJKTR010000013">
    <property type="protein sequence ID" value="KAL3348793.1"/>
    <property type="molecule type" value="Genomic_DNA"/>
</dbReference>
<organism evidence="2 3">
    <name type="scientific">Solanum stoloniferum</name>
    <dbReference type="NCBI Taxonomy" id="62892"/>
    <lineage>
        <taxon>Eukaryota</taxon>
        <taxon>Viridiplantae</taxon>
        <taxon>Streptophyta</taxon>
        <taxon>Embryophyta</taxon>
        <taxon>Tracheophyta</taxon>
        <taxon>Spermatophyta</taxon>
        <taxon>Magnoliopsida</taxon>
        <taxon>eudicotyledons</taxon>
        <taxon>Gunneridae</taxon>
        <taxon>Pentapetalae</taxon>
        <taxon>asterids</taxon>
        <taxon>lamiids</taxon>
        <taxon>Solanales</taxon>
        <taxon>Solanaceae</taxon>
        <taxon>Solanoideae</taxon>
        <taxon>Solaneae</taxon>
        <taxon>Solanum</taxon>
    </lineage>
</organism>
<accession>A0ABD2SXU7</accession>
<evidence type="ECO:0000256" key="1">
    <source>
        <dbReference type="ARBA" id="ARBA00022801"/>
    </source>
</evidence>
<name>A0ABD2SXU7_9SOLN</name>
<evidence type="ECO:0000313" key="3">
    <source>
        <dbReference type="Proteomes" id="UP001627284"/>
    </source>
</evidence>
<dbReference type="Gene3D" id="3.40.50.1820">
    <property type="entry name" value="alpha/beta hydrolase"/>
    <property type="match status" value="1"/>
</dbReference>